<keyword evidence="7" id="KW-1185">Reference proteome</keyword>
<evidence type="ECO:0000259" key="3">
    <source>
        <dbReference type="PROSITE" id="PS50887"/>
    </source>
</evidence>
<keyword evidence="1" id="KW-0812">Transmembrane</keyword>
<dbReference type="SUPFAM" id="SSF55781">
    <property type="entry name" value="GAF domain-like"/>
    <property type="match status" value="1"/>
</dbReference>
<evidence type="ECO:0000313" key="5">
    <source>
        <dbReference type="EMBL" id="NIH66029.1"/>
    </source>
</evidence>
<dbReference type="SMART" id="SM00267">
    <property type="entry name" value="GGDEF"/>
    <property type="match status" value="1"/>
</dbReference>
<gene>
    <name evidence="5" type="ORF">FB380_000475</name>
    <name evidence="4" type="ORF">GCM10011589_26690</name>
</gene>
<dbReference type="GO" id="GO:0071111">
    <property type="term" value="F:cyclic-guanylate-specific phosphodiesterase activity"/>
    <property type="evidence" value="ECO:0007669"/>
    <property type="project" value="InterPro"/>
</dbReference>
<dbReference type="Proteomes" id="UP000648663">
    <property type="component" value="Unassembled WGS sequence"/>
</dbReference>
<dbReference type="InterPro" id="IPR043128">
    <property type="entry name" value="Rev_trsase/Diguanyl_cyclase"/>
</dbReference>
<name>A0A846LRB9_9ACTN</name>
<dbReference type="InterPro" id="IPR001633">
    <property type="entry name" value="EAL_dom"/>
</dbReference>
<evidence type="ECO:0000313" key="6">
    <source>
        <dbReference type="Proteomes" id="UP000552836"/>
    </source>
</evidence>
<reference evidence="4" key="4">
    <citation type="submission" date="2024-05" db="EMBL/GenBank/DDBJ databases">
        <authorList>
            <person name="Sun Q."/>
            <person name="Zhou Y."/>
        </authorList>
    </citation>
    <scope>NUCLEOTIDE SEQUENCE</scope>
    <source>
        <strain evidence="4">CGMCC 4.5581</strain>
    </source>
</reference>
<evidence type="ECO:0000313" key="7">
    <source>
        <dbReference type="Proteomes" id="UP000648663"/>
    </source>
</evidence>
<proteinExistence type="predicted"/>
<reference evidence="5 6" key="3">
    <citation type="submission" date="2020-02" db="EMBL/GenBank/DDBJ databases">
        <title>Sequencing the genomes of 1000 actinobacteria strains.</title>
        <authorList>
            <person name="Klenk H.-P."/>
        </authorList>
    </citation>
    <scope>NUCLEOTIDE SEQUENCE [LARGE SCALE GENOMIC DNA]</scope>
    <source>
        <strain evidence="5 6">DSM 45201</strain>
    </source>
</reference>
<feature type="transmembrane region" description="Helical" evidence="1">
    <location>
        <begin position="210"/>
        <end position="228"/>
    </location>
</feature>
<dbReference type="NCBIfam" id="TIGR00254">
    <property type="entry name" value="GGDEF"/>
    <property type="match status" value="1"/>
</dbReference>
<dbReference type="Gene3D" id="3.30.70.270">
    <property type="match status" value="1"/>
</dbReference>
<dbReference type="InterPro" id="IPR029787">
    <property type="entry name" value="Nucleotide_cyclase"/>
</dbReference>
<dbReference type="SUPFAM" id="SSF55073">
    <property type="entry name" value="Nucleotide cyclase"/>
    <property type="match status" value="1"/>
</dbReference>
<dbReference type="PANTHER" id="PTHR33121">
    <property type="entry name" value="CYCLIC DI-GMP PHOSPHODIESTERASE PDEF"/>
    <property type="match status" value="1"/>
</dbReference>
<dbReference type="Gene3D" id="3.30.450.40">
    <property type="match status" value="1"/>
</dbReference>
<keyword evidence="1" id="KW-0472">Membrane</keyword>
<dbReference type="CDD" id="cd01948">
    <property type="entry name" value="EAL"/>
    <property type="match status" value="1"/>
</dbReference>
<dbReference type="Gene3D" id="3.20.20.450">
    <property type="entry name" value="EAL domain"/>
    <property type="match status" value="1"/>
</dbReference>
<sequence length="827" mass="86476">MPGQERWRDVAVALLCAALAAGAIALVTGPLQDESVAVPTFEVPWWALMPLFTATELLVVHLQIRRESISISFAEIPLVLGLAFCDPQGYVLASVLGSAAGLLWHRRLGLELPFNLSLFALEAALAQTLFHALLADGNPTGTTGIVAALVTIVAAHAVSAMALTAVIFLTSGRFDGGVLTEAVTSALFAALANSSVGLLVVVLLVTRPGALVLVLAVVATLALAYRGYSGLSRGHARLESLYRFTDGLGDAVRTDAVVEAVLGQARDVLGAETAEIVVLPGGPAPAMHLRLGSGEVDRLDPGDLPGWWAAAVEGTPVLRRRGTEDPTGPRDGLAAPLRVDDAVVGVLLVTDRPHHLDTFSDTDLRLFTSLANHAGLSLHKAQLVDQLATEAAAQEHRSLHDPLTGLPNRRKFLQLLGARLADHPQTAVVMLDVDGFKDVNDALGHPTGDLLLVEVGRRLAQRLGTEAVARLGNDEFAVLLPAGTGAAGAPALTSALIAALSVPFPFDGVDVDVRLSAGLAQAPDHGDDAATLLQHADTALYAAKQTGQTLSAYDPATDGASARLRMTGDLRDAIAAGLLEVHYQPKVDPVTGDPLGAEALVRWEHPAHGRVSPEEFVPLAEHTGLIRPLTALVLDAALTACAGWRHLGHDLGVAVNLSARSLTDPGLPAQVRAALTAAGLPPDVLTLEITETAVMSDLRRSSGVLRELRGLGVRLSVDDFGTGQSSLAYLKQLPVHEVKIDKSFVMGMADDRADAAIVRATIDLGHALGLRVVAEGVEDLTTQSLLAGWGCDLVQGYHVSRPVPAPALSQWLAARSTSLASHAVPIA</sequence>
<dbReference type="Pfam" id="PF00990">
    <property type="entry name" value="GGDEF"/>
    <property type="match status" value="1"/>
</dbReference>
<evidence type="ECO:0000259" key="2">
    <source>
        <dbReference type="PROSITE" id="PS50883"/>
    </source>
</evidence>
<dbReference type="PROSITE" id="PS50887">
    <property type="entry name" value="GGDEF"/>
    <property type="match status" value="1"/>
</dbReference>
<comment type="caution">
    <text evidence="5">The sequence shown here is derived from an EMBL/GenBank/DDBJ whole genome shotgun (WGS) entry which is preliminary data.</text>
</comment>
<dbReference type="SMART" id="SM00052">
    <property type="entry name" value="EAL"/>
    <property type="match status" value="1"/>
</dbReference>
<dbReference type="AlphaFoldDB" id="A0A846LRB9"/>
<organism evidence="5 6">
    <name type="scientific">Modestobacter marinus</name>
    <dbReference type="NCBI Taxonomy" id="477641"/>
    <lineage>
        <taxon>Bacteria</taxon>
        <taxon>Bacillati</taxon>
        <taxon>Actinomycetota</taxon>
        <taxon>Actinomycetes</taxon>
        <taxon>Geodermatophilales</taxon>
        <taxon>Geodermatophilaceae</taxon>
        <taxon>Modestobacter</taxon>
    </lineage>
</organism>
<dbReference type="InterPro" id="IPR003018">
    <property type="entry name" value="GAF"/>
</dbReference>
<dbReference type="InterPro" id="IPR035919">
    <property type="entry name" value="EAL_sf"/>
</dbReference>
<reference evidence="7" key="2">
    <citation type="journal article" date="2019" name="Int. J. Syst. Evol. Microbiol.">
        <title>The Global Catalogue of Microorganisms (GCM) 10K type strain sequencing project: providing services to taxonomists for standard genome sequencing and annotation.</title>
        <authorList>
            <consortium name="The Broad Institute Genomics Platform"/>
            <consortium name="The Broad Institute Genome Sequencing Center for Infectious Disease"/>
            <person name="Wu L."/>
            <person name="Ma J."/>
        </authorList>
    </citation>
    <scope>NUCLEOTIDE SEQUENCE [LARGE SCALE GENOMIC DNA]</scope>
    <source>
        <strain evidence="7">CGMCC 4.5581</strain>
    </source>
</reference>
<dbReference type="Pfam" id="PF13185">
    <property type="entry name" value="GAF_2"/>
    <property type="match status" value="1"/>
</dbReference>
<dbReference type="InterPro" id="IPR029016">
    <property type="entry name" value="GAF-like_dom_sf"/>
</dbReference>
<feature type="transmembrane region" description="Helical" evidence="1">
    <location>
        <begin position="146"/>
        <end position="170"/>
    </location>
</feature>
<feature type="transmembrane region" description="Helical" evidence="1">
    <location>
        <begin position="45"/>
        <end position="64"/>
    </location>
</feature>
<dbReference type="InterPro" id="IPR050706">
    <property type="entry name" value="Cyclic-di-GMP_PDE-like"/>
</dbReference>
<dbReference type="EMBL" id="BMMI01000004">
    <property type="protein sequence ID" value="GGL69034.1"/>
    <property type="molecule type" value="Genomic_DNA"/>
</dbReference>
<dbReference type="EMBL" id="JAAMPA010000001">
    <property type="protein sequence ID" value="NIH66029.1"/>
    <property type="molecule type" value="Genomic_DNA"/>
</dbReference>
<dbReference type="SUPFAM" id="SSF141868">
    <property type="entry name" value="EAL domain-like"/>
    <property type="match status" value="1"/>
</dbReference>
<feature type="domain" description="GGDEF" evidence="3">
    <location>
        <begin position="424"/>
        <end position="555"/>
    </location>
</feature>
<dbReference type="CDD" id="cd01949">
    <property type="entry name" value="GGDEF"/>
    <property type="match status" value="1"/>
</dbReference>
<dbReference type="PANTHER" id="PTHR33121:SF71">
    <property type="entry name" value="OXYGEN SENSOR PROTEIN DOSP"/>
    <property type="match status" value="1"/>
</dbReference>
<feature type="domain" description="EAL" evidence="2">
    <location>
        <begin position="563"/>
        <end position="816"/>
    </location>
</feature>
<dbReference type="SMART" id="SM00065">
    <property type="entry name" value="GAF"/>
    <property type="match status" value="1"/>
</dbReference>
<evidence type="ECO:0000313" key="4">
    <source>
        <dbReference type="EMBL" id="GGL69034.1"/>
    </source>
</evidence>
<dbReference type="PROSITE" id="PS50883">
    <property type="entry name" value="EAL"/>
    <property type="match status" value="1"/>
</dbReference>
<keyword evidence="1" id="KW-1133">Transmembrane helix</keyword>
<reference evidence="4" key="1">
    <citation type="journal article" date="2014" name="Int. J. Syst. Evol. Microbiol.">
        <title>Complete genome of a new Firmicutes species belonging to the dominant human colonic microbiota ('Ruminococcus bicirculans') reveals two chromosomes and a selective capacity to utilize plant glucans.</title>
        <authorList>
            <consortium name="NISC Comparative Sequencing Program"/>
            <person name="Wegmann U."/>
            <person name="Louis P."/>
            <person name="Goesmann A."/>
            <person name="Henrissat B."/>
            <person name="Duncan S.H."/>
            <person name="Flint H.J."/>
        </authorList>
    </citation>
    <scope>NUCLEOTIDE SEQUENCE</scope>
    <source>
        <strain evidence="4">CGMCC 4.5581</strain>
    </source>
</reference>
<accession>A0A846LRB9</accession>
<feature type="transmembrane region" description="Helical" evidence="1">
    <location>
        <begin position="182"/>
        <end position="205"/>
    </location>
</feature>
<feature type="transmembrane region" description="Helical" evidence="1">
    <location>
        <begin position="116"/>
        <end position="134"/>
    </location>
</feature>
<dbReference type="RefSeq" id="WP_166753683.1">
    <property type="nucleotide sequence ID" value="NZ_BAABJU010000014.1"/>
</dbReference>
<protein>
    <submittedName>
        <fullName evidence="4">Bifunctional diguanylate cyclase/phosphodiesterase</fullName>
    </submittedName>
    <submittedName>
        <fullName evidence="5">Diguanylate cyclase (GGDEF)-like protein</fullName>
    </submittedName>
</protein>
<dbReference type="InterPro" id="IPR000160">
    <property type="entry name" value="GGDEF_dom"/>
</dbReference>
<dbReference type="Pfam" id="PF00563">
    <property type="entry name" value="EAL"/>
    <property type="match status" value="1"/>
</dbReference>
<evidence type="ECO:0000256" key="1">
    <source>
        <dbReference type="SAM" id="Phobius"/>
    </source>
</evidence>
<feature type="transmembrane region" description="Helical" evidence="1">
    <location>
        <begin position="76"/>
        <end position="104"/>
    </location>
</feature>
<dbReference type="Proteomes" id="UP000552836">
    <property type="component" value="Unassembled WGS sequence"/>
</dbReference>